<dbReference type="RefSeq" id="WP_107036737.1">
    <property type="nucleotide sequence ID" value="NZ_CAOLHR010000023.1"/>
</dbReference>
<feature type="transmembrane region" description="Helical" evidence="1">
    <location>
        <begin position="161"/>
        <end position="179"/>
    </location>
</feature>
<feature type="transmembrane region" description="Helical" evidence="1">
    <location>
        <begin position="62"/>
        <end position="78"/>
    </location>
</feature>
<evidence type="ECO:0000256" key="1">
    <source>
        <dbReference type="SAM" id="Phobius"/>
    </source>
</evidence>
<dbReference type="Proteomes" id="UP000244925">
    <property type="component" value="Unassembled WGS sequence"/>
</dbReference>
<dbReference type="AlphaFoldDB" id="A0A2V1IW13"/>
<keyword evidence="1" id="KW-1133">Transmembrane helix</keyword>
<gene>
    <name evidence="2" type="ORF">C5O25_10715</name>
</gene>
<accession>A0A2V1IW13</accession>
<sequence length="196" mass="21500">MNESIHPQDMPDNTTDLRRAWKNANLRIDSLEGSVEKTISALRRRHVDSSLQRLRRIFSRQMWISYICALVVPASTYPTAHGNLWLSIAMSIFFIIMATSISRLRSMLDRVDCSHSNVIGSLKAVASVEIGLKRHTILGALTGLPLLAWLFHSIGLDHLPALAGGGIGLIIGIAIGINVKQGIKRSLAALRADLDS</sequence>
<reference evidence="3" key="1">
    <citation type="submission" date="2018-02" db="EMBL/GenBank/DDBJ databases">
        <authorList>
            <person name="Clavel T."/>
            <person name="Strowig T."/>
        </authorList>
    </citation>
    <scope>NUCLEOTIDE SEQUENCE [LARGE SCALE GENOMIC DNA]</scope>
    <source>
        <strain evidence="3">DSM 100764</strain>
    </source>
</reference>
<organism evidence="2 3">
    <name type="scientific">Paramuribaculum intestinale</name>
    <dbReference type="NCBI Taxonomy" id="2094151"/>
    <lineage>
        <taxon>Bacteria</taxon>
        <taxon>Pseudomonadati</taxon>
        <taxon>Bacteroidota</taxon>
        <taxon>Bacteroidia</taxon>
        <taxon>Bacteroidales</taxon>
        <taxon>Muribaculaceae</taxon>
        <taxon>Paramuribaculum</taxon>
    </lineage>
</organism>
<proteinExistence type="predicted"/>
<feature type="transmembrane region" description="Helical" evidence="1">
    <location>
        <begin position="137"/>
        <end position="155"/>
    </location>
</feature>
<dbReference type="GeneID" id="93424025"/>
<keyword evidence="3" id="KW-1185">Reference proteome</keyword>
<name>A0A2V1IW13_9BACT</name>
<keyword evidence="1" id="KW-0472">Membrane</keyword>
<dbReference type="EMBL" id="PUBV01000028">
    <property type="protein sequence ID" value="PWB06302.1"/>
    <property type="molecule type" value="Genomic_DNA"/>
</dbReference>
<evidence type="ECO:0000313" key="2">
    <source>
        <dbReference type="EMBL" id="PWB06302.1"/>
    </source>
</evidence>
<keyword evidence="1" id="KW-0812">Transmembrane</keyword>
<protein>
    <submittedName>
        <fullName evidence="2">Uncharacterized protein</fullName>
    </submittedName>
</protein>
<feature type="transmembrane region" description="Helical" evidence="1">
    <location>
        <begin position="84"/>
        <end position="101"/>
    </location>
</feature>
<evidence type="ECO:0000313" key="3">
    <source>
        <dbReference type="Proteomes" id="UP000244925"/>
    </source>
</evidence>
<comment type="caution">
    <text evidence="2">The sequence shown here is derived from an EMBL/GenBank/DDBJ whole genome shotgun (WGS) entry which is preliminary data.</text>
</comment>